<dbReference type="SUPFAM" id="SSF52047">
    <property type="entry name" value="RNI-like"/>
    <property type="match status" value="1"/>
</dbReference>
<sequence length="230" mass="25065">MKETEGLCFSFANLGFSEWNDIPAELLIGILCLADDRTVVVASGVCRGWRDSVHRGITRLSLSWCNKNMNSLVISLVPKFTRLEKLILRQTATPQLEDDAVEAISSHCRELAELDLSKSFNLRDRSLFALSRRGRNLVVLNVSGCSEFGDAALGRLLGSCRNLRSLNLCGCGKAATDEALKVIGSNCRELQSLNLGWCDRVGDEGVKSLADGCLDLRAIDLCGCILITGI</sequence>
<organism evidence="2 3">
    <name type="scientific">Genlisea aurea</name>
    <dbReference type="NCBI Taxonomy" id="192259"/>
    <lineage>
        <taxon>Eukaryota</taxon>
        <taxon>Viridiplantae</taxon>
        <taxon>Streptophyta</taxon>
        <taxon>Embryophyta</taxon>
        <taxon>Tracheophyta</taxon>
        <taxon>Spermatophyta</taxon>
        <taxon>Magnoliopsida</taxon>
        <taxon>eudicotyledons</taxon>
        <taxon>Gunneridae</taxon>
        <taxon>Pentapetalae</taxon>
        <taxon>asterids</taxon>
        <taxon>lamiids</taxon>
        <taxon>Lamiales</taxon>
        <taxon>Lentibulariaceae</taxon>
        <taxon>Genlisea</taxon>
    </lineage>
</organism>
<dbReference type="AlphaFoldDB" id="S8CVJ7"/>
<dbReference type="Gene3D" id="3.80.10.10">
    <property type="entry name" value="Ribonuclease Inhibitor"/>
    <property type="match status" value="1"/>
</dbReference>
<keyword evidence="3" id="KW-1185">Reference proteome</keyword>
<dbReference type="PANTHER" id="PTHR13318:SF258">
    <property type="entry name" value="F-BOX PROTEIN SKP2A"/>
    <property type="match status" value="1"/>
</dbReference>
<dbReference type="GO" id="GO:0031146">
    <property type="term" value="P:SCF-dependent proteasomal ubiquitin-dependent protein catabolic process"/>
    <property type="evidence" value="ECO:0007669"/>
    <property type="project" value="TreeGrafter"/>
</dbReference>
<dbReference type="Pfam" id="PF13516">
    <property type="entry name" value="LRR_6"/>
    <property type="match status" value="1"/>
</dbReference>
<evidence type="ECO:0000313" key="3">
    <source>
        <dbReference type="Proteomes" id="UP000015453"/>
    </source>
</evidence>
<dbReference type="OrthoDB" id="1722331at2759"/>
<reference evidence="2 3" key="1">
    <citation type="journal article" date="2013" name="BMC Genomics">
        <title>The miniature genome of a carnivorous plant Genlisea aurea contains a low number of genes and short non-coding sequences.</title>
        <authorList>
            <person name="Leushkin E.V."/>
            <person name="Sutormin R.A."/>
            <person name="Nabieva E.R."/>
            <person name="Penin A.A."/>
            <person name="Kondrashov A.S."/>
            <person name="Logacheva M.D."/>
        </authorList>
    </citation>
    <scope>NUCLEOTIDE SEQUENCE [LARGE SCALE GENOMIC DNA]</scope>
</reference>
<dbReference type="InterPro" id="IPR036047">
    <property type="entry name" value="F-box-like_dom_sf"/>
</dbReference>
<dbReference type="Proteomes" id="UP000015453">
    <property type="component" value="Unassembled WGS sequence"/>
</dbReference>
<protein>
    <recommendedName>
        <fullName evidence="1">F-box domain-containing protein</fullName>
    </recommendedName>
</protein>
<comment type="caution">
    <text evidence="2">The sequence shown here is derived from an EMBL/GenBank/DDBJ whole genome shotgun (WGS) entry which is preliminary data.</text>
</comment>
<dbReference type="SUPFAM" id="SSF81383">
    <property type="entry name" value="F-box domain"/>
    <property type="match status" value="1"/>
</dbReference>
<feature type="domain" description="F-box" evidence="1">
    <location>
        <begin position="19"/>
        <end position="54"/>
    </location>
</feature>
<dbReference type="CDD" id="cd22161">
    <property type="entry name" value="F-box_AtSKP2-like"/>
    <property type="match status" value="1"/>
</dbReference>
<dbReference type="InterPro" id="IPR001810">
    <property type="entry name" value="F-box_dom"/>
</dbReference>
<evidence type="ECO:0000259" key="1">
    <source>
        <dbReference type="Pfam" id="PF00646"/>
    </source>
</evidence>
<dbReference type="Pfam" id="PF00646">
    <property type="entry name" value="F-box"/>
    <property type="match status" value="1"/>
</dbReference>
<name>S8CVJ7_9LAMI</name>
<proteinExistence type="predicted"/>
<dbReference type="InterPro" id="IPR006553">
    <property type="entry name" value="Leu-rich_rpt_Cys-con_subtyp"/>
</dbReference>
<dbReference type="EMBL" id="AUSU01002341">
    <property type="protein sequence ID" value="EPS68976.1"/>
    <property type="molecule type" value="Genomic_DNA"/>
</dbReference>
<dbReference type="GO" id="GO:0019005">
    <property type="term" value="C:SCF ubiquitin ligase complex"/>
    <property type="evidence" value="ECO:0007669"/>
    <property type="project" value="TreeGrafter"/>
</dbReference>
<dbReference type="PANTHER" id="PTHR13318">
    <property type="entry name" value="PARTNER OF PAIRED, ISOFORM B-RELATED"/>
    <property type="match status" value="1"/>
</dbReference>
<dbReference type="SMART" id="SM00367">
    <property type="entry name" value="LRR_CC"/>
    <property type="match status" value="5"/>
</dbReference>
<accession>S8CVJ7</accession>
<evidence type="ECO:0000313" key="2">
    <source>
        <dbReference type="EMBL" id="EPS68976.1"/>
    </source>
</evidence>
<dbReference type="InterPro" id="IPR032675">
    <property type="entry name" value="LRR_dom_sf"/>
</dbReference>
<gene>
    <name evidence="2" type="ORF">M569_05792</name>
</gene>
<dbReference type="InterPro" id="IPR001611">
    <property type="entry name" value="Leu-rich_rpt"/>
</dbReference>